<dbReference type="GO" id="GO:0005829">
    <property type="term" value="C:cytosol"/>
    <property type="evidence" value="ECO:0007669"/>
    <property type="project" value="TreeGrafter"/>
</dbReference>
<gene>
    <name evidence="10" type="primary">valS</name>
    <name evidence="14" type="ORF">RBB77_22875</name>
</gene>
<dbReference type="PRINTS" id="PR00986">
    <property type="entry name" value="TRNASYNTHVAL"/>
</dbReference>
<sequence length="929" mass="104665">MSQELPKAYDPSVIEQRWAEYWVREHLFDVPTPETTHDTQKKFTILLPPPNVTGRLHMGHMLNQAEMDILTRWNRMRGETSLWVPGTDHAGIATQMMVERQLKEEGKTRQELGRNAFVEKVWSWRELYGGAILDQMKRLGASVDWAREYFTMDDKLSPAVKEAFVRLYEQGLIYRGAYIVNWDPVAQTAVSDLEVEHEERLGKLYHIRYPLADGSGSIVIATTRPETMLGDVAVAVNPTDERYLALQGKLVRLPLSGVNGQPDRKIPILADDWAKPEFGTGAVKVTPAHDANDFAIGQRHNLPNLTILDETAHVLLPGSPYHGLDRYAAREKIVADLEAQGLLVEIKEHTNAVGLSQRTGVVIEPRLSQQWFIKIQPLADKAIEAVDKGYIKFTPDQYRKTYDEWMKNIHDWCVSRQLWWGHRIPAWHCKACAAITVSRETPTHCATCNSTDITQETDVLDTWFSSGLLPFTVFGWPNPNPDTGMPDLTPDLAAFYPTQLLVTGFDILFFWVARMIMLGTHFMLDVPMPDGSKRELKDAVPFREVYIHGLVRDANREKMSKTKGNVINPIDIIERFGTDAVRFTLASMASPGTDIAFSEARTEGYRAFANKIWNAARFLFMNVDRAREAGYNMTMRESGIVPSLPDDTPLETRWIFSRLSAVSTEVDRALADYRFDEAANAIYQFFWGEFCDWYLELAKLRLDFTEGAEKNATTALTLASLVGVFESALRLLSPFMPFLTEEIWHALYEGKPPAKSIALTRYPQATDFPADPIAESAMKTLQELIVTIRGLRKELGVPEKEATPITIHAGNRVLALADANADVLAKMARVQAVEFANESLTGSNARSTAEFDVAVIYERQIDVAAERERLTKDLAKYEKGLASADKQLTNETFMSKAPAHIVDGLRKQHAETKILYDKTKSALDTLPPG</sequence>
<feature type="domain" description="Valyl-tRNA synthetase tRNA-binding arm" evidence="13">
    <location>
        <begin position="862"/>
        <end position="926"/>
    </location>
</feature>
<evidence type="ECO:0000256" key="3">
    <source>
        <dbReference type="ARBA" id="ARBA00022490"/>
    </source>
</evidence>
<dbReference type="Pfam" id="PF10458">
    <property type="entry name" value="Val_tRNA-synt_C"/>
    <property type="match status" value="1"/>
</dbReference>
<dbReference type="InterPro" id="IPR033705">
    <property type="entry name" value="Anticodon_Ia_Val"/>
</dbReference>
<reference evidence="14" key="2">
    <citation type="journal article" date="2024" name="Environ. Microbiol.">
        <title>Genome analysis and description of Tunturibacter gen. nov. expands the diversity of Terriglobia in tundra soils.</title>
        <authorList>
            <person name="Messyasz A."/>
            <person name="Mannisto M.K."/>
            <person name="Kerkhof L.J."/>
            <person name="Haggblom M.M."/>
        </authorList>
    </citation>
    <scope>NUCLEOTIDE SEQUENCE</scope>
    <source>
        <strain evidence="14">X5P6</strain>
    </source>
</reference>
<evidence type="ECO:0000256" key="7">
    <source>
        <dbReference type="ARBA" id="ARBA00022917"/>
    </source>
</evidence>
<dbReference type="EC" id="6.1.1.9" evidence="10"/>
<dbReference type="InterPro" id="IPR019499">
    <property type="entry name" value="Val-tRNA_synth_tRNA-bd"/>
</dbReference>
<dbReference type="InterPro" id="IPR013155">
    <property type="entry name" value="M/V/L/I-tRNA-synth_anticd-bd"/>
</dbReference>
<comment type="domain">
    <text evidence="10">The C-terminal coiled-coil domain is crucial for aminoacylation activity.</text>
</comment>
<dbReference type="Gene3D" id="3.40.50.620">
    <property type="entry name" value="HUPs"/>
    <property type="match status" value="2"/>
</dbReference>
<dbReference type="GO" id="GO:0005524">
    <property type="term" value="F:ATP binding"/>
    <property type="evidence" value="ECO:0007669"/>
    <property type="project" value="UniProtKB-UniRule"/>
</dbReference>
<evidence type="ECO:0000259" key="12">
    <source>
        <dbReference type="Pfam" id="PF08264"/>
    </source>
</evidence>
<feature type="binding site" evidence="10">
    <location>
        <position position="561"/>
    </location>
    <ligand>
        <name>ATP</name>
        <dbReference type="ChEBI" id="CHEBI:30616"/>
    </ligand>
</feature>
<evidence type="ECO:0000256" key="1">
    <source>
        <dbReference type="ARBA" id="ARBA00004496"/>
    </source>
</evidence>
<comment type="subunit">
    <text evidence="2 10">Monomer.</text>
</comment>
<dbReference type="SUPFAM" id="SSF47323">
    <property type="entry name" value="Anticodon-binding domain of a subclass of class I aminoacyl-tRNA synthetases"/>
    <property type="match status" value="1"/>
</dbReference>
<reference evidence="14" key="1">
    <citation type="submission" date="2023-08" db="EMBL/GenBank/DDBJ databases">
        <authorList>
            <person name="Messyasz A."/>
            <person name="Mannisto M.K."/>
            <person name="Kerkhof L.J."/>
            <person name="Haggblom M."/>
        </authorList>
    </citation>
    <scope>NUCLEOTIDE SEQUENCE</scope>
    <source>
        <strain evidence="14">X5P6</strain>
    </source>
</reference>
<evidence type="ECO:0000256" key="8">
    <source>
        <dbReference type="ARBA" id="ARBA00023146"/>
    </source>
</evidence>
<evidence type="ECO:0000256" key="2">
    <source>
        <dbReference type="ARBA" id="ARBA00011245"/>
    </source>
</evidence>
<dbReference type="PANTHER" id="PTHR11946">
    <property type="entry name" value="VALYL-TRNA SYNTHETASES"/>
    <property type="match status" value="1"/>
</dbReference>
<dbReference type="Gene3D" id="1.10.730.10">
    <property type="entry name" value="Isoleucyl-tRNA Synthetase, Domain 1"/>
    <property type="match status" value="1"/>
</dbReference>
<keyword evidence="8 10" id="KW-0030">Aminoacyl-tRNA synthetase</keyword>
<dbReference type="InterPro" id="IPR014729">
    <property type="entry name" value="Rossmann-like_a/b/a_fold"/>
</dbReference>
<comment type="subcellular location">
    <subcellularLocation>
        <location evidence="1 10">Cytoplasm</location>
    </subcellularLocation>
</comment>
<evidence type="ECO:0000256" key="6">
    <source>
        <dbReference type="ARBA" id="ARBA00022840"/>
    </source>
</evidence>
<dbReference type="FunFam" id="3.40.50.620:FF:000032">
    <property type="entry name" value="Valine--tRNA ligase"/>
    <property type="match status" value="1"/>
</dbReference>
<dbReference type="Gene3D" id="1.10.287.380">
    <property type="entry name" value="Valyl-tRNA synthetase, C-terminal domain"/>
    <property type="match status" value="1"/>
</dbReference>
<dbReference type="InterPro" id="IPR009080">
    <property type="entry name" value="tRNAsynth_Ia_anticodon-bd"/>
</dbReference>
<evidence type="ECO:0000256" key="10">
    <source>
        <dbReference type="HAMAP-Rule" id="MF_02004"/>
    </source>
</evidence>
<dbReference type="RefSeq" id="WP_353064067.1">
    <property type="nucleotide sequence ID" value="NZ_CP132942.1"/>
</dbReference>
<accession>A0AAU7ZQM5</accession>
<dbReference type="SUPFAM" id="SSF52374">
    <property type="entry name" value="Nucleotidylyl transferase"/>
    <property type="match status" value="1"/>
</dbReference>
<evidence type="ECO:0000256" key="4">
    <source>
        <dbReference type="ARBA" id="ARBA00022598"/>
    </source>
</evidence>
<evidence type="ECO:0000256" key="9">
    <source>
        <dbReference type="ARBA" id="ARBA00047552"/>
    </source>
</evidence>
<dbReference type="AlphaFoldDB" id="A0AAU7ZQM5"/>
<organism evidence="14">
    <name type="scientific">Tunturiibacter psychrotolerans</name>
    <dbReference type="NCBI Taxonomy" id="3069686"/>
    <lineage>
        <taxon>Bacteria</taxon>
        <taxon>Pseudomonadati</taxon>
        <taxon>Acidobacteriota</taxon>
        <taxon>Terriglobia</taxon>
        <taxon>Terriglobales</taxon>
        <taxon>Acidobacteriaceae</taxon>
        <taxon>Tunturiibacter</taxon>
    </lineage>
</organism>
<dbReference type="InterPro" id="IPR002300">
    <property type="entry name" value="aa-tRNA-synth_Ia"/>
</dbReference>
<dbReference type="GO" id="GO:0002161">
    <property type="term" value="F:aminoacyl-tRNA deacylase activity"/>
    <property type="evidence" value="ECO:0007669"/>
    <property type="project" value="InterPro"/>
</dbReference>
<keyword evidence="3 10" id="KW-0963">Cytoplasm</keyword>
<keyword evidence="4 10" id="KW-0436">Ligase</keyword>
<dbReference type="PROSITE" id="PS00178">
    <property type="entry name" value="AA_TRNA_LIGASE_I"/>
    <property type="match status" value="1"/>
</dbReference>
<comment type="function">
    <text evidence="10">Catalyzes the attachment of valine to tRNA(Val). As ValRS can inadvertently accommodate and process structurally similar amino acids such as threonine, to avoid such errors, it has a 'posttransfer' editing activity that hydrolyzes mischarged Thr-tRNA(Val) in a tRNA-dependent manner.</text>
</comment>
<keyword evidence="7 10" id="KW-0648">Protein biosynthesis</keyword>
<dbReference type="InterPro" id="IPR037118">
    <property type="entry name" value="Val-tRNA_synth_C_sf"/>
</dbReference>
<protein>
    <recommendedName>
        <fullName evidence="10">Valine--tRNA ligase</fullName>
        <ecNumber evidence="10">6.1.1.9</ecNumber>
    </recommendedName>
    <alternativeName>
        <fullName evidence="10">Valyl-tRNA synthetase</fullName>
        <shortName evidence="10">ValRS</shortName>
    </alternativeName>
</protein>
<evidence type="ECO:0000313" key="14">
    <source>
        <dbReference type="EMBL" id="XCB33225.1"/>
    </source>
</evidence>
<evidence type="ECO:0000256" key="5">
    <source>
        <dbReference type="ARBA" id="ARBA00022741"/>
    </source>
</evidence>
<dbReference type="PANTHER" id="PTHR11946:SF93">
    <property type="entry name" value="VALINE--TRNA LIGASE, CHLOROPLASTIC_MITOCHONDRIAL 2"/>
    <property type="match status" value="1"/>
</dbReference>
<evidence type="ECO:0000259" key="13">
    <source>
        <dbReference type="Pfam" id="PF10458"/>
    </source>
</evidence>
<name>A0AAU7ZQM5_9BACT</name>
<dbReference type="EMBL" id="CP132942">
    <property type="protein sequence ID" value="XCB33225.1"/>
    <property type="molecule type" value="Genomic_DNA"/>
</dbReference>
<comment type="catalytic activity">
    <reaction evidence="9 10">
        <text>tRNA(Val) + L-valine + ATP = L-valyl-tRNA(Val) + AMP + diphosphate</text>
        <dbReference type="Rhea" id="RHEA:10704"/>
        <dbReference type="Rhea" id="RHEA-COMP:9672"/>
        <dbReference type="Rhea" id="RHEA-COMP:9708"/>
        <dbReference type="ChEBI" id="CHEBI:30616"/>
        <dbReference type="ChEBI" id="CHEBI:33019"/>
        <dbReference type="ChEBI" id="CHEBI:57762"/>
        <dbReference type="ChEBI" id="CHEBI:78442"/>
        <dbReference type="ChEBI" id="CHEBI:78537"/>
        <dbReference type="ChEBI" id="CHEBI:456215"/>
        <dbReference type="EC" id="6.1.1.9"/>
    </reaction>
</comment>
<comment type="similarity">
    <text evidence="10">Belongs to the class-I aminoacyl-tRNA synthetase family. ValS type 1 subfamily.</text>
</comment>
<keyword evidence="6 10" id="KW-0067">ATP-binding</keyword>
<dbReference type="KEGG" id="tpsc:RBB77_22875"/>
<evidence type="ECO:0000259" key="11">
    <source>
        <dbReference type="Pfam" id="PF00133"/>
    </source>
</evidence>
<dbReference type="HAMAP" id="MF_02004">
    <property type="entry name" value="Val_tRNA_synth_type1"/>
    <property type="match status" value="1"/>
</dbReference>
<dbReference type="Pfam" id="PF00133">
    <property type="entry name" value="tRNA-synt_1"/>
    <property type="match status" value="1"/>
</dbReference>
<feature type="domain" description="Aminoacyl-tRNA synthetase class Ia" evidence="11">
    <location>
        <begin position="18"/>
        <end position="597"/>
    </location>
</feature>
<dbReference type="InterPro" id="IPR010978">
    <property type="entry name" value="tRNA-bd_arm"/>
</dbReference>
<dbReference type="InterPro" id="IPR002303">
    <property type="entry name" value="Valyl-tRNA_ligase"/>
</dbReference>
<dbReference type="CDD" id="cd07962">
    <property type="entry name" value="Anticodon_Ia_Val"/>
    <property type="match status" value="1"/>
</dbReference>
<dbReference type="NCBIfam" id="NF004349">
    <property type="entry name" value="PRK05729.1"/>
    <property type="match status" value="1"/>
</dbReference>
<feature type="short sequence motif" description="'KMSKS' region" evidence="10">
    <location>
        <begin position="558"/>
        <end position="562"/>
    </location>
</feature>
<dbReference type="Pfam" id="PF08264">
    <property type="entry name" value="Anticodon_1"/>
    <property type="match status" value="1"/>
</dbReference>
<dbReference type="NCBIfam" id="TIGR00422">
    <property type="entry name" value="valS"/>
    <property type="match status" value="1"/>
</dbReference>
<dbReference type="InterPro" id="IPR001412">
    <property type="entry name" value="aa-tRNA-synth_I_CS"/>
</dbReference>
<feature type="short sequence motif" description="'HIGH' region" evidence="10">
    <location>
        <begin position="50"/>
        <end position="60"/>
    </location>
</feature>
<dbReference type="GO" id="GO:0004832">
    <property type="term" value="F:valine-tRNA ligase activity"/>
    <property type="evidence" value="ECO:0007669"/>
    <property type="project" value="UniProtKB-UniRule"/>
</dbReference>
<dbReference type="SUPFAM" id="SSF46589">
    <property type="entry name" value="tRNA-binding arm"/>
    <property type="match status" value="1"/>
</dbReference>
<feature type="domain" description="Methionyl/Valyl/Leucyl/Isoleucyl-tRNA synthetase anticodon-binding" evidence="12">
    <location>
        <begin position="653"/>
        <end position="805"/>
    </location>
</feature>
<dbReference type="Gene3D" id="3.90.740.10">
    <property type="entry name" value="Valyl/Leucyl/Isoleucyl-tRNA synthetase, editing domain"/>
    <property type="match status" value="1"/>
</dbReference>
<keyword evidence="10" id="KW-0175">Coiled coil</keyword>
<dbReference type="CDD" id="cd00817">
    <property type="entry name" value="ValRS_core"/>
    <property type="match status" value="1"/>
</dbReference>
<dbReference type="GO" id="GO:0006438">
    <property type="term" value="P:valyl-tRNA aminoacylation"/>
    <property type="evidence" value="ECO:0007669"/>
    <property type="project" value="UniProtKB-UniRule"/>
</dbReference>
<keyword evidence="5 10" id="KW-0547">Nucleotide-binding</keyword>
<proteinExistence type="inferred from homology"/>
<comment type="domain">
    <text evidence="10">ValRS has two distinct active sites: one for aminoacylation and one for editing. The misactivated threonine is translocated from the active site to the editing site.</text>
</comment>
<dbReference type="SUPFAM" id="SSF50677">
    <property type="entry name" value="ValRS/IleRS/LeuRS editing domain"/>
    <property type="match status" value="1"/>
</dbReference>
<dbReference type="InterPro" id="IPR009008">
    <property type="entry name" value="Val/Leu/Ile-tRNA-synth_edit"/>
</dbReference>